<proteinExistence type="predicted"/>
<feature type="domain" description="N-acetyltransferase" evidence="1">
    <location>
        <begin position="3"/>
        <end position="182"/>
    </location>
</feature>
<gene>
    <name evidence="2" type="ORF">KNW02_01765</name>
</gene>
<dbReference type="RefSeq" id="WP_216031541.1">
    <property type="nucleotide sequence ID" value="NZ_JAHKNG010000002.1"/>
</dbReference>
<sequence length="194" mass="21612">MSVTTRVLTGDALAAALPDVARLRISVFRDWPYLYDGDADYEDDYLRAYQSPGAVVVAALDGDRIVGAATGAPMADHAADFGAAFALWPEPLSQIFYCAESVLLPEYRGRGIGHAFFDLREAHARGLGLRWSAFCSVIRPDDHPARPADYRPLNEFWRKRGYTPLPGVTASFSWKDLGQTAETEKQLQFWMRPL</sequence>
<dbReference type="Pfam" id="PF00583">
    <property type="entry name" value="Acetyltransf_1"/>
    <property type="match status" value="1"/>
</dbReference>
<evidence type="ECO:0000313" key="3">
    <source>
        <dbReference type="Proteomes" id="UP001166191"/>
    </source>
</evidence>
<evidence type="ECO:0000313" key="2">
    <source>
        <dbReference type="EMBL" id="MBU3028842.1"/>
    </source>
</evidence>
<dbReference type="EMBL" id="JAHKNG010000002">
    <property type="protein sequence ID" value="MBU3028842.1"/>
    <property type="molecule type" value="Genomic_DNA"/>
</dbReference>
<comment type="caution">
    <text evidence="2">The sequence shown here is derived from an EMBL/GenBank/DDBJ whole genome shotgun (WGS) entry which is preliminary data.</text>
</comment>
<accession>A0ABS6AFF0</accession>
<dbReference type="CDD" id="cd04301">
    <property type="entry name" value="NAT_SF"/>
    <property type="match status" value="1"/>
</dbReference>
<dbReference type="InterPro" id="IPR000182">
    <property type="entry name" value="GNAT_dom"/>
</dbReference>
<dbReference type="PROSITE" id="PS51186">
    <property type="entry name" value="GNAT"/>
    <property type="match status" value="1"/>
</dbReference>
<organism evidence="2 3">
    <name type="scientific">Paracoccus marinaquae</name>
    <dbReference type="NCBI Taxonomy" id="2841926"/>
    <lineage>
        <taxon>Bacteria</taxon>
        <taxon>Pseudomonadati</taxon>
        <taxon>Pseudomonadota</taxon>
        <taxon>Alphaproteobacteria</taxon>
        <taxon>Rhodobacterales</taxon>
        <taxon>Paracoccaceae</taxon>
        <taxon>Paracoccus</taxon>
    </lineage>
</organism>
<reference evidence="2" key="1">
    <citation type="submission" date="2021-06" db="EMBL/GenBank/DDBJ databases">
        <title>Paracoccus bacterium XHP0099 sp. nov., isolated from the surface waters of the Yellow Sea.</title>
        <authorList>
            <person name="Xue H."/>
            <person name="Zhang D."/>
        </authorList>
    </citation>
    <scope>NUCLEOTIDE SEQUENCE</scope>
    <source>
        <strain evidence="2">XHP0099</strain>
    </source>
</reference>
<protein>
    <submittedName>
        <fullName evidence="2">GNAT family N-acetyltransferase</fullName>
    </submittedName>
</protein>
<name>A0ABS6AFF0_9RHOB</name>
<dbReference type="Proteomes" id="UP001166191">
    <property type="component" value="Unassembled WGS sequence"/>
</dbReference>
<keyword evidence="3" id="KW-1185">Reference proteome</keyword>
<evidence type="ECO:0000259" key="1">
    <source>
        <dbReference type="PROSITE" id="PS51186"/>
    </source>
</evidence>